<dbReference type="AlphaFoldDB" id="A0A075FHF7"/>
<evidence type="ECO:0000256" key="3">
    <source>
        <dbReference type="ARBA" id="ARBA00022729"/>
    </source>
</evidence>
<keyword evidence="4" id="KW-0560">Oxidoreductase</keyword>
<dbReference type="InterPro" id="IPR036249">
    <property type="entry name" value="Thioredoxin-like_sf"/>
</dbReference>
<sequence length="227" mass="25250">MMKKKGPILGIIIISIIAGIAALASSSDNESNSFEQYDVDMSRTHGSISTALGSPVLGNPDAPITIVEFGDYQCHQCHNWFVNTKPMIMRDYIETGKANLVFVDFAFLGRDSPKAAQATYCADDQNMYWQYHGTLYTSQESKIDNGWANTERLKAFAFSLNLDMELFNECLDSDKYSKRVQYNSQQARDNGVNGTPGFFIVGPDYNQKQIGGAQPFSVFKSVLDSMV</sequence>
<proteinExistence type="inferred from homology"/>
<keyword evidence="3" id="KW-0732">Signal</keyword>
<organism evidence="8">
    <name type="scientific">uncultured marine thaumarchaeote AD1000_07_E11</name>
    <dbReference type="NCBI Taxonomy" id="1455886"/>
    <lineage>
        <taxon>Archaea</taxon>
        <taxon>Nitrososphaerota</taxon>
        <taxon>environmental samples</taxon>
    </lineage>
</organism>
<evidence type="ECO:0000313" key="8">
    <source>
        <dbReference type="EMBL" id="AIE90835.1"/>
    </source>
</evidence>
<keyword evidence="6" id="KW-0676">Redox-active center</keyword>
<evidence type="ECO:0000256" key="6">
    <source>
        <dbReference type="ARBA" id="ARBA00023284"/>
    </source>
</evidence>
<feature type="domain" description="Thioredoxin-like fold" evidence="7">
    <location>
        <begin position="53"/>
        <end position="207"/>
    </location>
</feature>
<evidence type="ECO:0000256" key="1">
    <source>
        <dbReference type="ARBA" id="ARBA00005791"/>
    </source>
</evidence>
<keyword evidence="5" id="KW-1015">Disulfide bond</keyword>
<evidence type="ECO:0000256" key="4">
    <source>
        <dbReference type="ARBA" id="ARBA00023002"/>
    </source>
</evidence>
<evidence type="ECO:0000256" key="5">
    <source>
        <dbReference type="ARBA" id="ARBA00023157"/>
    </source>
</evidence>
<evidence type="ECO:0000259" key="7">
    <source>
        <dbReference type="Pfam" id="PF13462"/>
    </source>
</evidence>
<dbReference type="InterPro" id="IPR012336">
    <property type="entry name" value="Thioredoxin-like_fold"/>
</dbReference>
<dbReference type="EMBL" id="KF900320">
    <property type="protein sequence ID" value="AIE90835.1"/>
    <property type="molecule type" value="Genomic_DNA"/>
</dbReference>
<comment type="similarity">
    <text evidence="2">Belongs to the glutaredoxin family.</text>
</comment>
<dbReference type="PANTHER" id="PTHR13887:SF14">
    <property type="entry name" value="DISULFIDE BOND FORMATION PROTEIN D"/>
    <property type="match status" value="1"/>
</dbReference>
<reference evidence="8" key="1">
    <citation type="journal article" date="2014" name="Genome Biol. Evol.">
        <title>Pangenome evidence for extensive interdomain horizontal transfer affecting lineage core and shell genes in uncultured planktonic thaumarchaeota and euryarchaeota.</title>
        <authorList>
            <person name="Deschamps P."/>
            <person name="Zivanovic Y."/>
            <person name="Moreira D."/>
            <person name="Rodriguez-Valera F."/>
            <person name="Lopez-Garcia P."/>
        </authorList>
    </citation>
    <scope>NUCLEOTIDE SEQUENCE</scope>
</reference>
<dbReference type="PANTHER" id="PTHR13887">
    <property type="entry name" value="GLUTATHIONE S-TRANSFERASE KAPPA"/>
    <property type="match status" value="1"/>
</dbReference>
<accession>A0A075FHF7</accession>
<protein>
    <submittedName>
        <fullName evidence="8">DSBA oxidoreductase</fullName>
    </submittedName>
</protein>
<dbReference type="Pfam" id="PF13462">
    <property type="entry name" value="Thioredoxin_4"/>
    <property type="match status" value="1"/>
</dbReference>
<dbReference type="GO" id="GO:0016491">
    <property type="term" value="F:oxidoreductase activity"/>
    <property type="evidence" value="ECO:0007669"/>
    <property type="project" value="UniProtKB-KW"/>
</dbReference>
<dbReference type="SUPFAM" id="SSF52833">
    <property type="entry name" value="Thioredoxin-like"/>
    <property type="match status" value="1"/>
</dbReference>
<evidence type="ECO:0000256" key="2">
    <source>
        <dbReference type="ARBA" id="ARBA00007787"/>
    </source>
</evidence>
<dbReference type="Gene3D" id="3.40.30.10">
    <property type="entry name" value="Glutaredoxin"/>
    <property type="match status" value="1"/>
</dbReference>
<comment type="similarity">
    <text evidence="1">Belongs to the thioredoxin family. DsbA subfamily.</text>
</comment>
<name>A0A075FHF7_9ARCH</name>